<protein>
    <submittedName>
        <fullName evidence="17">Penicillin-binding protein</fullName>
    </submittedName>
</protein>
<keyword evidence="13" id="KW-0961">Cell wall biogenesis/degradation</keyword>
<dbReference type="InterPro" id="IPR005311">
    <property type="entry name" value="PBP_dimer"/>
</dbReference>
<dbReference type="CDD" id="cd06575">
    <property type="entry name" value="PASTA_Pbp2x-like_2"/>
    <property type="match status" value="1"/>
</dbReference>
<comment type="similarity">
    <text evidence="2">Belongs to the transpeptidase family.</text>
</comment>
<dbReference type="InterPro" id="IPR005543">
    <property type="entry name" value="PASTA_dom"/>
</dbReference>
<keyword evidence="8" id="KW-0573">Peptidoglycan synthesis</keyword>
<evidence type="ECO:0000256" key="12">
    <source>
        <dbReference type="ARBA" id="ARBA00023306"/>
    </source>
</evidence>
<evidence type="ECO:0000256" key="11">
    <source>
        <dbReference type="ARBA" id="ARBA00023251"/>
    </source>
</evidence>
<organism evidence="17 18">
    <name type="scientific">Lactobacillus iners</name>
    <dbReference type="NCBI Taxonomy" id="147802"/>
    <lineage>
        <taxon>Bacteria</taxon>
        <taxon>Bacillati</taxon>
        <taxon>Bacillota</taxon>
        <taxon>Bacilli</taxon>
        <taxon>Lactobacillales</taxon>
        <taxon>Lactobacillaceae</taxon>
        <taxon>Lactobacillus</taxon>
    </lineage>
</organism>
<name>A0A6G7B9K6_9LACO</name>
<dbReference type="GO" id="GO:0046677">
    <property type="term" value="P:response to antibiotic"/>
    <property type="evidence" value="ECO:0007669"/>
    <property type="project" value="UniProtKB-KW"/>
</dbReference>
<dbReference type="AlphaFoldDB" id="A0A6G7B9K6"/>
<keyword evidence="4" id="KW-0132">Cell division</keyword>
<evidence type="ECO:0000256" key="5">
    <source>
        <dbReference type="ARBA" id="ARBA00022692"/>
    </source>
</evidence>
<reference evidence="17 18" key="1">
    <citation type="submission" date="2020-02" db="EMBL/GenBank/DDBJ databases">
        <title>Complete genome sequences of six Lactobacillus iners strains isolated from the human vagina.</title>
        <authorList>
            <person name="France M.T."/>
            <person name="Rutt L."/>
            <person name="Narina S."/>
            <person name="Arbaugh S."/>
            <person name="Humphrys M.S."/>
            <person name="Ma B."/>
            <person name="Hayward M.R."/>
            <person name="Relman D."/>
            <person name="Kwon D.S."/>
            <person name="Ravel J."/>
        </authorList>
    </citation>
    <scope>NUCLEOTIDE SEQUENCE [LARGE SCALE GENOMIC DNA]</scope>
    <source>
        <strain evidence="17 18">C0210C1</strain>
    </source>
</reference>
<dbReference type="SUPFAM" id="SSF56601">
    <property type="entry name" value="beta-lactamase/transpeptidase-like"/>
    <property type="match status" value="1"/>
</dbReference>
<evidence type="ECO:0000256" key="1">
    <source>
        <dbReference type="ARBA" id="ARBA00004162"/>
    </source>
</evidence>
<keyword evidence="5 15" id="KW-0812">Transmembrane</keyword>
<dbReference type="PANTHER" id="PTHR30627">
    <property type="entry name" value="PEPTIDOGLYCAN D,D-TRANSPEPTIDASE"/>
    <property type="match status" value="1"/>
</dbReference>
<keyword evidence="3" id="KW-1003">Cell membrane</keyword>
<proteinExistence type="inferred from homology"/>
<dbReference type="Pfam" id="PF00905">
    <property type="entry name" value="Transpeptidase"/>
    <property type="match status" value="1"/>
</dbReference>
<evidence type="ECO:0000256" key="10">
    <source>
        <dbReference type="ARBA" id="ARBA00023136"/>
    </source>
</evidence>
<evidence type="ECO:0000256" key="13">
    <source>
        <dbReference type="ARBA" id="ARBA00023316"/>
    </source>
</evidence>
<gene>
    <name evidence="17" type="ORF">G6Z83_04530</name>
</gene>
<dbReference type="RefSeq" id="WP_164824025.1">
    <property type="nucleotide sequence ID" value="NZ_CP049228.1"/>
</dbReference>
<dbReference type="PROSITE" id="PS51178">
    <property type="entry name" value="PASTA"/>
    <property type="match status" value="1"/>
</dbReference>
<keyword evidence="7" id="KW-0133">Cell shape</keyword>
<evidence type="ECO:0000256" key="3">
    <source>
        <dbReference type="ARBA" id="ARBA00022475"/>
    </source>
</evidence>
<dbReference type="GO" id="GO:0009252">
    <property type="term" value="P:peptidoglycan biosynthetic process"/>
    <property type="evidence" value="ECO:0007669"/>
    <property type="project" value="UniProtKB-KW"/>
</dbReference>
<keyword evidence="9 15" id="KW-1133">Transmembrane helix</keyword>
<dbReference type="EMBL" id="CP049228">
    <property type="protein sequence ID" value="QIH23966.1"/>
    <property type="molecule type" value="Genomic_DNA"/>
</dbReference>
<sequence>MMNNKKIVRKVSKSHFNRNVVGRLLQISIAFVFLLFVGRFLYLSISKTIAGENISERVSNLYKRDEILKSVRGAIYDNSGNVIAEDSHSFTLYAILDKSSLDYKGKPMYVVDKKKTAEKLSTVIPLSEKKILKYLHPKHKAYQVEFGTAGSGISLATKKKIMAMHLPGIHFDETPSRLYPNGRFASHIIGIAQPFNDKKNHSINLIGTMGIEKYFNKVLSGKDGRRIALVDAGEYQLPGGQHSYKAPINGNNIYLTIDSQLQIYLENLLDAVQNKYKPKALTAIVEDVKTGKIRAASQRPTFDPATRKGLNDNWRNILVQDSYEPGSVFKILSITAAIQEGKYNPKEYYRSGSITFNGSTIHDWNYTGWGAIPFEQAFPRSSNVGMSILVNRLGKHTWRRYLDNYHIGKKTNITLPDENSGLINIHSQIDQAVTSFGQGINVNALQMMQVYSALANSGQMLKPQLVEKIVSSSGKVIKRYKKIKVGKPVYSQETAQTTLKLMRDVVEKEYGTGMTYKIPGKSIAVKTGTAQIAGIHGGYLKGDRNYLFSVVGLTPADNPRYCIYITMKQPQIMSDPPETIMSLIFKPLINRVSVSSKVDMMGEQMTIPSVKGQSREQAVRLLEKMGLYVETIGSGHKVEAQSILANTKVNPNSKIIIFTGGIIRCPNMKGWTIKQVTQFANISKVKVEVLGKGKVYKQSRIPRSILNRNSKVKVELR</sequence>
<evidence type="ECO:0000256" key="8">
    <source>
        <dbReference type="ARBA" id="ARBA00022984"/>
    </source>
</evidence>
<evidence type="ECO:0000313" key="18">
    <source>
        <dbReference type="Proteomes" id="UP000501676"/>
    </source>
</evidence>
<evidence type="ECO:0000259" key="16">
    <source>
        <dbReference type="PROSITE" id="PS51178"/>
    </source>
</evidence>
<dbReference type="GO" id="GO:0071555">
    <property type="term" value="P:cell wall organization"/>
    <property type="evidence" value="ECO:0007669"/>
    <property type="project" value="UniProtKB-KW"/>
</dbReference>
<dbReference type="CDD" id="cd06576">
    <property type="entry name" value="PASTA_Pbp2x-like_1"/>
    <property type="match status" value="1"/>
</dbReference>
<evidence type="ECO:0000256" key="14">
    <source>
        <dbReference type="ARBA" id="ARBA00055980"/>
    </source>
</evidence>
<evidence type="ECO:0000313" key="17">
    <source>
        <dbReference type="EMBL" id="QIH23966.1"/>
    </source>
</evidence>
<dbReference type="FunFam" id="3.40.710.10:FF:000095">
    <property type="entry name" value="Penicillin-binding protein 2x"/>
    <property type="match status" value="1"/>
</dbReference>
<dbReference type="Gene3D" id="3.40.710.10">
    <property type="entry name" value="DD-peptidase/beta-lactamase superfamily"/>
    <property type="match status" value="1"/>
</dbReference>
<keyword evidence="12" id="KW-0131">Cell cycle</keyword>
<accession>A0A6G7B9K6</accession>
<comment type="subcellular location">
    <subcellularLocation>
        <location evidence="1">Cell membrane</location>
        <topology evidence="1">Single-pass membrane protein</topology>
    </subcellularLocation>
</comment>
<keyword evidence="11" id="KW-0046">Antibiotic resistance</keyword>
<dbReference type="Gene3D" id="3.30.10.20">
    <property type="match status" value="1"/>
</dbReference>
<evidence type="ECO:0000256" key="4">
    <source>
        <dbReference type="ARBA" id="ARBA00022618"/>
    </source>
</evidence>
<keyword evidence="10 15" id="KW-0472">Membrane</keyword>
<evidence type="ECO:0000256" key="6">
    <source>
        <dbReference type="ARBA" id="ARBA00022737"/>
    </source>
</evidence>
<dbReference type="Pfam" id="PF03793">
    <property type="entry name" value="PASTA"/>
    <property type="match status" value="2"/>
</dbReference>
<dbReference type="Pfam" id="PF03717">
    <property type="entry name" value="PBP_dimer"/>
    <property type="match status" value="1"/>
</dbReference>
<dbReference type="GO" id="GO:0005886">
    <property type="term" value="C:plasma membrane"/>
    <property type="evidence" value="ECO:0007669"/>
    <property type="project" value="UniProtKB-SubCell"/>
</dbReference>
<dbReference type="SUPFAM" id="SSF54184">
    <property type="entry name" value="Penicillin-binding protein 2x (pbp-2x), c-terminal domain"/>
    <property type="match status" value="2"/>
</dbReference>
<evidence type="ECO:0000256" key="7">
    <source>
        <dbReference type="ARBA" id="ARBA00022960"/>
    </source>
</evidence>
<dbReference type="SUPFAM" id="SSF56519">
    <property type="entry name" value="Penicillin binding protein dimerisation domain"/>
    <property type="match status" value="1"/>
</dbReference>
<evidence type="ECO:0000256" key="9">
    <source>
        <dbReference type="ARBA" id="ARBA00022989"/>
    </source>
</evidence>
<dbReference type="GO" id="GO:0051301">
    <property type="term" value="P:cell division"/>
    <property type="evidence" value="ECO:0007669"/>
    <property type="project" value="UniProtKB-KW"/>
</dbReference>
<evidence type="ECO:0000256" key="15">
    <source>
        <dbReference type="SAM" id="Phobius"/>
    </source>
</evidence>
<dbReference type="GO" id="GO:0008360">
    <property type="term" value="P:regulation of cell shape"/>
    <property type="evidence" value="ECO:0007669"/>
    <property type="project" value="UniProtKB-KW"/>
</dbReference>
<comment type="function">
    <text evidence="14">A transpeptidase that forms peptide cross-links between adjacent glycan strands in cell wall peptidoglycan (PG). Part of the divisome machinery that synthesizes the septal cross wall. Beta-lactams inactivate the PBPs by acylating an essential serine residue in the active site of these proteins.</text>
</comment>
<dbReference type="Gene3D" id="3.90.1310.10">
    <property type="entry name" value="Penicillin-binding protein 2a (Domain 2)"/>
    <property type="match status" value="1"/>
</dbReference>
<dbReference type="PANTHER" id="PTHR30627:SF26">
    <property type="entry name" value="PENICILLIN-BINDING PROTEIN 2B"/>
    <property type="match status" value="1"/>
</dbReference>
<dbReference type="InterPro" id="IPR036138">
    <property type="entry name" value="PBP_dimer_sf"/>
</dbReference>
<dbReference type="SMART" id="SM00740">
    <property type="entry name" value="PASTA"/>
    <property type="match status" value="2"/>
</dbReference>
<evidence type="ECO:0000256" key="2">
    <source>
        <dbReference type="ARBA" id="ARBA00007171"/>
    </source>
</evidence>
<dbReference type="Gene3D" id="2.20.70.70">
    <property type="match status" value="1"/>
</dbReference>
<dbReference type="Proteomes" id="UP000501676">
    <property type="component" value="Chromosome"/>
</dbReference>
<feature type="domain" description="PASTA" evidence="16">
    <location>
        <begin position="602"/>
        <end position="661"/>
    </location>
</feature>
<feature type="transmembrane region" description="Helical" evidence="15">
    <location>
        <begin position="20"/>
        <end position="42"/>
    </location>
</feature>
<dbReference type="Gene3D" id="3.30.70.2110">
    <property type="match status" value="1"/>
</dbReference>
<dbReference type="InterPro" id="IPR050515">
    <property type="entry name" value="Beta-lactam/transpept"/>
</dbReference>
<dbReference type="GO" id="GO:0008658">
    <property type="term" value="F:penicillin binding"/>
    <property type="evidence" value="ECO:0007669"/>
    <property type="project" value="InterPro"/>
</dbReference>
<dbReference type="InterPro" id="IPR001460">
    <property type="entry name" value="PCN-bd_Tpept"/>
</dbReference>
<keyword evidence="6" id="KW-0677">Repeat</keyword>
<dbReference type="InterPro" id="IPR012338">
    <property type="entry name" value="Beta-lactam/transpept-like"/>
</dbReference>